<evidence type="ECO:0000256" key="1">
    <source>
        <dbReference type="SAM" id="MobiDB-lite"/>
    </source>
</evidence>
<feature type="region of interest" description="Disordered" evidence="1">
    <location>
        <begin position="97"/>
        <end position="185"/>
    </location>
</feature>
<feature type="compositionally biased region" description="Polar residues" evidence="1">
    <location>
        <begin position="1"/>
        <end position="13"/>
    </location>
</feature>
<feature type="compositionally biased region" description="Basic and acidic residues" evidence="1">
    <location>
        <begin position="68"/>
        <end position="79"/>
    </location>
</feature>
<gene>
    <name evidence="2" type="ORF">O181_042359</name>
</gene>
<protein>
    <submittedName>
        <fullName evidence="2">Uncharacterized protein</fullName>
    </submittedName>
</protein>
<feature type="compositionally biased region" description="Basic and acidic residues" evidence="1">
    <location>
        <begin position="173"/>
        <end position="184"/>
    </location>
</feature>
<comment type="caution">
    <text evidence="2">The sequence shown here is derived from an EMBL/GenBank/DDBJ whole genome shotgun (WGS) entry which is preliminary data.</text>
</comment>
<feature type="compositionally biased region" description="Low complexity" evidence="1">
    <location>
        <begin position="158"/>
        <end position="172"/>
    </location>
</feature>
<name>A0A9Q3HHE5_9BASI</name>
<dbReference type="EMBL" id="AVOT02016939">
    <property type="protein sequence ID" value="MBW0502644.1"/>
    <property type="molecule type" value="Genomic_DNA"/>
</dbReference>
<proteinExistence type="predicted"/>
<feature type="region of interest" description="Disordered" evidence="1">
    <location>
        <begin position="58"/>
        <end position="81"/>
    </location>
</feature>
<dbReference type="AlphaFoldDB" id="A0A9Q3HHE5"/>
<dbReference type="Proteomes" id="UP000765509">
    <property type="component" value="Unassembled WGS sequence"/>
</dbReference>
<sequence length="293" mass="32843">MTARRGSQYSIQSDGAGIRSRIDPSKGKIKGKIPSGTESTQGSVIYQRQVPEMTMISGPGLELSISNSKRDKSHSEGSNRHLHGPVQEVIHHLQGQGLGNVATNPPRSDELLVNPQNVPQRASNSKILQWMEPTIIETSNQKDQGIPCQKERGKQGRSPSSFFQQASSQPTSPRREEEQKKELEETIVPKLLDPKNPKRCHGQYLQHGQKLDGIQVQRGTTNETTSFPKEVTLSPDVVNTLTEIANRILPLKDIEEMLLYLQEINNSLSYLTMIFVQNKQEIDNIKFMVENNK</sequence>
<organism evidence="2 3">
    <name type="scientific">Austropuccinia psidii MF-1</name>
    <dbReference type="NCBI Taxonomy" id="1389203"/>
    <lineage>
        <taxon>Eukaryota</taxon>
        <taxon>Fungi</taxon>
        <taxon>Dikarya</taxon>
        <taxon>Basidiomycota</taxon>
        <taxon>Pucciniomycotina</taxon>
        <taxon>Pucciniomycetes</taxon>
        <taxon>Pucciniales</taxon>
        <taxon>Sphaerophragmiaceae</taxon>
        <taxon>Austropuccinia</taxon>
    </lineage>
</organism>
<evidence type="ECO:0000313" key="3">
    <source>
        <dbReference type="Proteomes" id="UP000765509"/>
    </source>
</evidence>
<feature type="region of interest" description="Disordered" evidence="1">
    <location>
        <begin position="1"/>
        <end position="44"/>
    </location>
</feature>
<evidence type="ECO:0000313" key="2">
    <source>
        <dbReference type="EMBL" id="MBW0502644.1"/>
    </source>
</evidence>
<feature type="compositionally biased region" description="Polar residues" evidence="1">
    <location>
        <begin position="114"/>
        <end position="127"/>
    </location>
</feature>
<reference evidence="2" key="1">
    <citation type="submission" date="2021-03" db="EMBL/GenBank/DDBJ databases">
        <title>Draft genome sequence of rust myrtle Austropuccinia psidii MF-1, a brazilian biotype.</title>
        <authorList>
            <person name="Quecine M.C."/>
            <person name="Pachon D.M.R."/>
            <person name="Bonatelli M.L."/>
            <person name="Correr F.H."/>
            <person name="Franceschini L.M."/>
            <person name="Leite T.F."/>
            <person name="Margarido G.R.A."/>
            <person name="Almeida C.A."/>
            <person name="Ferrarezi J.A."/>
            <person name="Labate C.A."/>
        </authorList>
    </citation>
    <scope>NUCLEOTIDE SEQUENCE</scope>
    <source>
        <strain evidence="2">MF-1</strain>
    </source>
</reference>
<accession>A0A9Q3HHE5</accession>
<keyword evidence="3" id="KW-1185">Reference proteome</keyword>